<dbReference type="GO" id="GO:0005737">
    <property type="term" value="C:cytoplasm"/>
    <property type="evidence" value="ECO:0007669"/>
    <property type="project" value="TreeGrafter"/>
</dbReference>
<dbReference type="PROSITE" id="PS00678">
    <property type="entry name" value="WD_REPEATS_1"/>
    <property type="match status" value="2"/>
</dbReference>
<feature type="region of interest" description="Disordered" evidence="5">
    <location>
        <begin position="338"/>
        <end position="381"/>
    </location>
</feature>
<keyword evidence="3" id="KW-0677">Repeat</keyword>
<feature type="repeat" description="WD" evidence="4">
    <location>
        <begin position="678"/>
        <end position="717"/>
    </location>
</feature>
<reference evidence="7" key="1">
    <citation type="submission" date="2023-06" db="EMBL/GenBank/DDBJ databases">
        <title>Genome-scale phylogeny and comparative genomics of the fungal order Sordariales.</title>
        <authorList>
            <consortium name="Lawrence Berkeley National Laboratory"/>
            <person name="Hensen N."/>
            <person name="Bonometti L."/>
            <person name="Westerberg I."/>
            <person name="Brannstrom I.O."/>
            <person name="Guillou S."/>
            <person name="Cros-Aarteil S."/>
            <person name="Calhoun S."/>
            <person name="Haridas S."/>
            <person name="Kuo A."/>
            <person name="Mondo S."/>
            <person name="Pangilinan J."/>
            <person name="Riley R."/>
            <person name="Labutti K."/>
            <person name="Andreopoulos B."/>
            <person name="Lipzen A."/>
            <person name="Chen C."/>
            <person name="Yanf M."/>
            <person name="Daum C."/>
            <person name="Ng V."/>
            <person name="Clum A."/>
            <person name="Steindorff A."/>
            <person name="Ohm R."/>
            <person name="Martin F."/>
            <person name="Silar P."/>
            <person name="Natvig D."/>
            <person name="Lalanne C."/>
            <person name="Gautier V."/>
            <person name="Ament-Velasquez S.L."/>
            <person name="Kruys A."/>
            <person name="Hutchinson M.I."/>
            <person name="Powell A.J."/>
            <person name="Barry K."/>
            <person name="Miller A.N."/>
            <person name="Grigoriev I.V."/>
            <person name="Debuchy R."/>
            <person name="Gladieux P."/>
            <person name="Thoren M.H."/>
            <person name="Johannesson H."/>
        </authorList>
    </citation>
    <scope>NUCLEOTIDE SEQUENCE</scope>
    <source>
        <strain evidence="7">PSN4</strain>
    </source>
</reference>
<dbReference type="PANTHER" id="PTHR19849">
    <property type="entry name" value="PHOSPHOLIPASE A-2-ACTIVATING PROTEIN"/>
    <property type="match status" value="1"/>
</dbReference>
<feature type="region of interest" description="Disordered" evidence="5">
    <location>
        <begin position="92"/>
        <end position="194"/>
    </location>
</feature>
<dbReference type="GO" id="GO:0010992">
    <property type="term" value="P:ubiquitin recycling"/>
    <property type="evidence" value="ECO:0007669"/>
    <property type="project" value="TreeGrafter"/>
</dbReference>
<protein>
    <submittedName>
        <fullName evidence="7">WD40-repeat-containing domain protein</fullName>
    </submittedName>
</protein>
<dbReference type="PROSITE" id="PS50294">
    <property type="entry name" value="WD_REPEATS_REGION"/>
    <property type="match status" value="4"/>
</dbReference>
<feature type="compositionally biased region" description="Basic residues" evidence="5">
    <location>
        <begin position="160"/>
        <end position="170"/>
    </location>
</feature>
<evidence type="ECO:0000259" key="6">
    <source>
        <dbReference type="PROSITE" id="PS50181"/>
    </source>
</evidence>
<evidence type="ECO:0000256" key="4">
    <source>
        <dbReference type="PROSITE-ProRule" id="PRU00221"/>
    </source>
</evidence>
<feature type="repeat" description="WD" evidence="4">
    <location>
        <begin position="834"/>
        <end position="875"/>
    </location>
</feature>
<evidence type="ECO:0000256" key="2">
    <source>
        <dbReference type="ARBA" id="ARBA00022574"/>
    </source>
</evidence>
<dbReference type="Gene3D" id="1.20.1280.50">
    <property type="match status" value="1"/>
</dbReference>
<dbReference type="InterPro" id="IPR001810">
    <property type="entry name" value="F-box_dom"/>
</dbReference>
<dbReference type="GO" id="GO:0005634">
    <property type="term" value="C:nucleus"/>
    <property type="evidence" value="ECO:0007669"/>
    <property type="project" value="TreeGrafter"/>
</dbReference>
<dbReference type="InterPro" id="IPR036322">
    <property type="entry name" value="WD40_repeat_dom_sf"/>
</dbReference>
<evidence type="ECO:0000256" key="3">
    <source>
        <dbReference type="ARBA" id="ARBA00022737"/>
    </source>
</evidence>
<name>A0AAJ0BKE5_9PEZI</name>
<comment type="similarity">
    <text evidence="1">Belongs to the WD repeat MET30/SCONB/SCON-2 family.</text>
</comment>
<dbReference type="PROSITE" id="PS50181">
    <property type="entry name" value="FBOX"/>
    <property type="match status" value="1"/>
</dbReference>
<gene>
    <name evidence="7" type="ORF">QBC47DRAFT_117280</name>
</gene>
<dbReference type="PROSITE" id="PS50082">
    <property type="entry name" value="WD_REPEATS_2"/>
    <property type="match status" value="4"/>
</dbReference>
<dbReference type="GO" id="GO:0043161">
    <property type="term" value="P:proteasome-mediated ubiquitin-dependent protein catabolic process"/>
    <property type="evidence" value="ECO:0007669"/>
    <property type="project" value="TreeGrafter"/>
</dbReference>
<dbReference type="InterPro" id="IPR019775">
    <property type="entry name" value="WD40_repeat_CS"/>
</dbReference>
<evidence type="ECO:0000256" key="5">
    <source>
        <dbReference type="SAM" id="MobiDB-lite"/>
    </source>
</evidence>
<dbReference type="CDD" id="cd22147">
    <property type="entry name" value="F-box_SpPof1-like"/>
    <property type="match status" value="1"/>
</dbReference>
<dbReference type="AlphaFoldDB" id="A0AAJ0BKE5"/>
<comment type="caution">
    <text evidence="7">The sequence shown here is derived from an EMBL/GenBank/DDBJ whole genome shotgun (WGS) entry which is preliminary data.</text>
</comment>
<feature type="compositionally biased region" description="Basic and acidic residues" evidence="5">
    <location>
        <begin position="529"/>
        <end position="538"/>
    </location>
</feature>
<feature type="repeat" description="WD" evidence="4">
    <location>
        <begin position="794"/>
        <end position="833"/>
    </location>
</feature>
<dbReference type="SMART" id="SM00256">
    <property type="entry name" value="FBOX"/>
    <property type="match status" value="1"/>
</dbReference>
<dbReference type="Gene3D" id="2.130.10.10">
    <property type="entry name" value="YVTN repeat-like/Quinoprotein amine dehydrogenase"/>
    <property type="match status" value="1"/>
</dbReference>
<feature type="compositionally biased region" description="Basic and acidic residues" evidence="5">
    <location>
        <begin position="364"/>
        <end position="376"/>
    </location>
</feature>
<feature type="compositionally biased region" description="Acidic residues" evidence="5">
    <location>
        <begin position="92"/>
        <end position="102"/>
    </location>
</feature>
<dbReference type="Proteomes" id="UP001239445">
    <property type="component" value="Unassembled WGS sequence"/>
</dbReference>
<dbReference type="SUPFAM" id="SSF50978">
    <property type="entry name" value="WD40 repeat-like"/>
    <property type="match status" value="1"/>
</dbReference>
<evidence type="ECO:0000313" key="7">
    <source>
        <dbReference type="EMBL" id="KAK1759894.1"/>
    </source>
</evidence>
<evidence type="ECO:0000313" key="8">
    <source>
        <dbReference type="Proteomes" id="UP001239445"/>
    </source>
</evidence>
<dbReference type="InterPro" id="IPR036047">
    <property type="entry name" value="F-box-like_dom_sf"/>
</dbReference>
<feature type="repeat" description="WD" evidence="4">
    <location>
        <begin position="876"/>
        <end position="915"/>
    </location>
</feature>
<dbReference type="Pfam" id="PF00400">
    <property type="entry name" value="WD40"/>
    <property type="match status" value="7"/>
</dbReference>
<feature type="domain" description="F-box" evidence="6">
    <location>
        <begin position="428"/>
        <end position="475"/>
    </location>
</feature>
<sequence>MEPRRPRSSQRVSMTWEEDEGTSTRRRIMHFTEECIETKTVTTTTTTKRSFPPLRVREPRDLHLLDSKEYPLASRPTPPELRQLTFDLDAGESDAWGDEEVETQVRRSQSSDYSGNVKSEPGVDNATVQVSRRTHNAPTDQTLRRSRRVSGMTASPTHTIHARSLQRRVPHVAEKARRAIAAPSAGRDSRRDGDRLRQLSGYLATPDTSEIAPISLERQLRLRLPNLENESFASQSTSMFDAGSPAASDSQTVFSNVATPPITDTDPQPFTDLDESVQQTLRSIHARPGLSTVVAQDASLPSPRLSPTLAAQQLQTQADEDDADDDLQFSNHQIVRPSRQVWLPDDSQTTEDGDTSLLNADLSPTRHETSASRPEGDLQVGVDPRSMLESFEAMPTELKSWMIYQFLRRCPRKTLRVVSDVVNPALKCDFMKQLPLELSLHVLSYLDHRDLCRAAQVSKHWRNIVDSNETGWKELFDRDGFVLPRGELQKAITQGWGWQDPVGPEGCEVDLSQQSKLTSSESELLRSALKSEKADAPPRTRTSKRKRGFSHIGADRAKRRASVQEVSRDDGSALVPKVHKSEGPNSAANAAALAVPDPQIGLPSLRKLHLFKSLYRRHYMIRQSWTSGKVKPGHVAFAAHPRHVITCLQFDEDKIITGSDDTLIHVYDTKTGQLRTKLEGHEGGVWALQYEGNTLVSGSTDRSVRVWDIQKGICTQTFFGHTSTVRCLQILNPTETGKMQDGKPVMMPAKPLIITGSRDSQLRVWRLPEAGSRRYIQTGPPASDDQCPYFIRILAGHTHSVRAISAHGDTLVSGSYDSTVRVWRISTGEQLHVLQGHNQKVYSVVLDHKRNRCISGSMDSLVKIWDLDTGACLYTLEGHSLLVGLLDLRDERLVSAAADSTLRIWDPETGKCKSTLMAHTGAITCFQHDGRKVISGSEKTVKMWDIHTGECIQDLLTDLGGVWQVKFDERRCVAAVQRGNLTYIEVRNGFVFCVDLANLLIGSGLWSCSGRHAAGGTGHTEAS</sequence>
<organism evidence="7 8">
    <name type="scientific">Echria macrotheca</name>
    <dbReference type="NCBI Taxonomy" id="438768"/>
    <lineage>
        <taxon>Eukaryota</taxon>
        <taxon>Fungi</taxon>
        <taxon>Dikarya</taxon>
        <taxon>Ascomycota</taxon>
        <taxon>Pezizomycotina</taxon>
        <taxon>Sordariomycetes</taxon>
        <taxon>Sordariomycetidae</taxon>
        <taxon>Sordariales</taxon>
        <taxon>Schizotheciaceae</taxon>
        <taxon>Echria</taxon>
    </lineage>
</organism>
<feature type="region of interest" description="Disordered" evidence="5">
    <location>
        <begin position="527"/>
        <end position="583"/>
    </location>
</feature>
<dbReference type="SUPFAM" id="SSF81383">
    <property type="entry name" value="F-box domain"/>
    <property type="match status" value="1"/>
</dbReference>
<dbReference type="CDD" id="cd00200">
    <property type="entry name" value="WD40"/>
    <property type="match status" value="1"/>
</dbReference>
<keyword evidence="8" id="KW-1185">Reference proteome</keyword>
<dbReference type="Pfam" id="PF12937">
    <property type="entry name" value="F-box-like"/>
    <property type="match status" value="1"/>
</dbReference>
<evidence type="ECO:0000256" key="1">
    <source>
        <dbReference type="ARBA" id="ARBA00007968"/>
    </source>
</evidence>
<dbReference type="EMBL" id="MU839828">
    <property type="protein sequence ID" value="KAK1759894.1"/>
    <property type="molecule type" value="Genomic_DNA"/>
</dbReference>
<feature type="region of interest" description="Disordered" evidence="5">
    <location>
        <begin position="1"/>
        <end position="25"/>
    </location>
</feature>
<dbReference type="InterPro" id="IPR020472">
    <property type="entry name" value="WD40_PAC1"/>
</dbReference>
<accession>A0AAJ0BKE5</accession>
<proteinExistence type="inferred from homology"/>
<keyword evidence="2 4" id="KW-0853">WD repeat</keyword>
<dbReference type="GO" id="GO:0043130">
    <property type="term" value="F:ubiquitin binding"/>
    <property type="evidence" value="ECO:0007669"/>
    <property type="project" value="TreeGrafter"/>
</dbReference>
<dbReference type="InterPro" id="IPR001680">
    <property type="entry name" value="WD40_rpt"/>
</dbReference>
<dbReference type="SMART" id="SM00320">
    <property type="entry name" value="WD40"/>
    <property type="match status" value="7"/>
</dbReference>
<dbReference type="PANTHER" id="PTHR19849:SF1">
    <property type="entry name" value="F-BOX_WD REPEAT-CONTAINING PROTEIN 7"/>
    <property type="match status" value="1"/>
</dbReference>
<dbReference type="PRINTS" id="PR00320">
    <property type="entry name" value="GPROTEINBRPT"/>
</dbReference>
<dbReference type="InterPro" id="IPR015943">
    <property type="entry name" value="WD40/YVTN_repeat-like_dom_sf"/>
</dbReference>
<feature type="compositionally biased region" description="Polar residues" evidence="5">
    <location>
        <begin position="106"/>
        <end position="117"/>
    </location>
</feature>
<feature type="compositionally biased region" description="Polar residues" evidence="5">
    <location>
        <begin position="126"/>
        <end position="141"/>
    </location>
</feature>